<feature type="transmembrane region" description="Helical" evidence="19">
    <location>
        <begin position="256"/>
        <end position="275"/>
    </location>
</feature>
<evidence type="ECO:0000256" key="3">
    <source>
        <dbReference type="ARBA" id="ARBA00022676"/>
    </source>
</evidence>
<dbReference type="GO" id="GO:0005886">
    <property type="term" value="C:plasma membrane"/>
    <property type="evidence" value="ECO:0007669"/>
    <property type="project" value="TreeGrafter"/>
</dbReference>
<evidence type="ECO:0000256" key="4">
    <source>
        <dbReference type="ARBA" id="ARBA00022679"/>
    </source>
</evidence>
<feature type="region of interest" description="Disordered" evidence="18">
    <location>
        <begin position="1"/>
        <end position="101"/>
    </location>
</feature>
<dbReference type="GO" id="GO:0051301">
    <property type="term" value="P:cell division"/>
    <property type="evidence" value="ECO:0007669"/>
    <property type="project" value="UniProtKB-KW"/>
</dbReference>
<protein>
    <recommendedName>
        <fullName evidence="13">Probable peptidoglycan glycosyltransferase FtsW</fullName>
        <ecNumber evidence="15">2.4.99.28</ecNumber>
    </recommendedName>
    <alternativeName>
        <fullName evidence="14">Cell division protein FtsW</fullName>
    </alternativeName>
    <alternativeName>
        <fullName evidence="11">Cell wall polymerase</fullName>
    </alternativeName>
    <alternativeName>
        <fullName evidence="10">Peptidoglycan polymerase</fullName>
    </alternativeName>
</protein>
<feature type="transmembrane region" description="Helical" evidence="19">
    <location>
        <begin position="375"/>
        <end position="392"/>
    </location>
</feature>
<keyword evidence="8 19" id="KW-1133">Transmembrane helix</keyword>
<evidence type="ECO:0000256" key="6">
    <source>
        <dbReference type="ARBA" id="ARBA00022960"/>
    </source>
</evidence>
<dbReference type="Pfam" id="PF01098">
    <property type="entry name" value="FTSW_RODA_SPOVE"/>
    <property type="match status" value="1"/>
</dbReference>
<evidence type="ECO:0000313" key="21">
    <source>
        <dbReference type="Proteomes" id="UP000216725"/>
    </source>
</evidence>
<comment type="caution">
    <text evidence="20">The sequence shown here is derived from an EMBL/GenBank/DDBJ whole genome shotgun (WGS) entry which is preliminary data.</text>
</comment>
<evidence type="ECO:0000256" key="14">
    <source>
        <dbReference type="ARBA" id="ARBA00041418"/>
    </source>
</evidence>
<dbReference type="GO" id="GO:0009252">
    <property type="term" value="P:peptidoglycan biosynthetic process"/>
    <property type="evidence" value="ECO:0007669"/>
    <property type="project" value="UniProtKB-KW"/>
</dbReference>
<organism evidence="20 21">
    <name type="scientific">Pseudoscardovia radai</name>
    <dbReference type="NCBI Taxonomy" id="987066"/>
    <lineage>
        <taxon>Bacteria</taxon>
        <taxon>Bacillati</taxon>
        <taxon>Actinomycetota</taxon>
        <taxon>Actinomycetes</taxon>
        <taxon>Bifidobacteriales</taxon>
        <taxon>Bifidobacteriaceae</taxon>
        <taxon>Pseudoscardovia</taxon>
    </lineage>
</organism>
<evidence type="ECO:0000256" key="1">
    <source>
        <dbReference type="ARBA" id="ARBA00004141"/>
    </source>
</evidence>
<feature type="transmembrane region" description="Helical" evidence="19">
    <location>
        <begin position="282"/>
        <end position="304"/>
    </location>
</feature>
<feature type="transmembrane region" description="Helical" evidence="19">
    <location>
        <begin position="550"/>
        <end position="570"/>
    </location>
</feature>
<keyword evidence="7" id="KW-0573">Peptidoglycan synthesis</keyword>
<sequence>MARDRRSSGADGSRPRTSAPQFGSEEYLAARGASRDDAVRDDTSRNRAGRRDTPRTSGASSHRASASRSSQSHSSSASRPSASRAASGASSHQDAAAPRESWLRRTFRSLGLLQGGQGEDSRNGADDAPGPGSLADMRRVASADRAASTGSAADGTATSLYGTTLRGGPEPLPASVPWPQRCLHQFRHCLDRGDDDDFQPVSTASYRGWRFFLNPVYCYNGFIAAVVALTLFGVIMVYSSSSVELVSQGVSPIKAAISQLSFAALGFVAALLFAIPNETIHLVCCAAVVLGSAILQGLTGVIGVEYNGNRGWIRLGPLQFQPAELLKVGVCVMLPVLLYNAVRSRDPEIKVNWAVPLVFSAAALGLVFLGRDMGTAMIVLIICLCALIAAGIPRKALYWLFGGGAGVLAIGVMANSSRLNRILVVVNGCNAEDSQGLCYQVIHGIYALSSGGVTGVGIGNSHEKWNYLPEAESDFIFAIIGEEVGFIGALSVIVLFMLIAWCLFVLALNHPHFIGSMTILCVMFWFIPQALINIAVVLGVFPVTGLPLPFLSSGGSSLISCLAASGVVIYEARRIPAVRAATRRG</sequence>
<dbReference type="InterPro" id="IPR018365">
    <property type="entry name" value="Cell_cycle_FtsW-rel_CS"/>
</dbReference>
<comment type="function">
    <text evidence="17">Peptidoglycan polymerase that is essential for cell division.</text>
</comment>
<feature type="compositionally biased region" description="Low complexity" evidence="18">
    <location>
        <begin position="57"/>
        <end position="91"/>
    </location>
</feature>
<feature type="compositionally biased region" description="Basic and acidic residues" evidence="18">
    <location>
        <begin position="33"/>
        <end position="54"/>
    </location>
</feature>
<dbReference type="GO" id="GO:0015648">
    <property type="term" value="F:lipid-linked peptidoglycan transporter activity"/>
    <property type="evidence" value="ECO:0007669"/>
    <property type="project" value="TreeGrafter"/>
</dbReference>
<evidence type="ECO:0000256" key="10">
    <source>
        <dbReference type="ARBA" id="ARBA00032370"/>
    </source>
</evidence>
<keyword evidence="20" id="KW-0132">Cell division</keyword>
<dbReference type="EC" id="2.4.99.28" evidence="15"/>
<dbReference type="GO" id="GO:0008955">
    <property type="term" value="F:peptidoglycan glycosyltransferase activity"/>
    <property type="evidence" value="ECO:0007669"/>
    <property type="project" value="UniProtKB-EC"/>
</dbReference>
<evidence type="ECO:0000256" key="2">
    <source>
        <dbReference type="ARBA" id="ARBA00004752"/>
    </source>
</evidence>
<proteinExistence type="inferred from homology"/>
<evidence type="ECO:0000256" key="12">
    <source>
        <dbReference type="ARBA" id="ARBA00038053"/>
    </source>
</evidence>
<dbReference type="OrthoDB" id="9768187at2"/>
<accession>A0A261EY50</accession>
<dbReference type="PANTHER" id="PTHR30474">
    <property type="entry name" value="CELL CYCLE PROTEIN"/>
    <property type="match status" value="1"/>
</dbReference>
<dbReference type="EMBL" id="MWWR01000006">
    <property type="protein sequence ID" value="OZG51773.1"/>
    <property type="molecule type" value="Genomic_DNA"/>
</dbReference>
<evidence type="ECO:0000256" key="5">
    <source>
        <dbReference type="ARBA" id="ARBA00022692"/>
    </source>
</evidence>
<keyword evidence="20" id="KW-0131">Cell cycle</keyword>
<feature type="transmembrane region" description="Helical" evidence="19">
    <location>
        <begin position="484"/>
        <end position="508"/>
    </location>
</feature>
<evidence type="ECO:0000256" key="11">
    <source>
        <dbReference type="ARBA" id="ARBA00033270"/>
    </source>
</evidence>
<dbReference type="GO" id="GO:0008360">
    <property type="term" value="P:regulation of cell shape"/>
    <property type="evidence" value="ECO:0007669"/>
    <property type="project" value="UniProtKB-KW"/>
</dbReference>
<evidence type="ECO:0000256" key="17">
    <source>
        <dbReference type="ARBA" id="ARBA00049966"/>
    </source>
</evidence>
<evidence type="ECO:0000313" key="20">
    <source>
        <dbReference type="EMBL" id="OZG51773.1"/>
    </source>
</evidence>
<dbReference type="RefSeq" id="WP_094660678.1">
    <property type="nucleotide sequence ID" value="NZ_MWWR01000006.1"/>
</dbReference>
<evidence type="ECO:0000256" key="18">
    <source>
        <dbReference type="SAM" id="MobiDB-lite"/>
    </source>
</evidence>
<keyword evidence="9 19" id="KW-0472">Membrane</keyword>
<evidence type="ECO:0000256" key="7">
    <source>
        <dbReference type="ARBA" id="ARBA00022984"/>
    </source>
</evidence>
<evidence type="ECO:0000256" key="9">
    <source>
        <dbReference type="ARBA" id="ARBA00023136"/>
    </source>
</evidence>
<comment type="catalytic activity">
    <reaction evidence="16">
        <text>[GlcNAc-(1-&gt;4)-Mur2Ac(oyl-L-Ala-gamma-D-Glu-L-Lys-D-Ala-D-Ala)](n)-di-trans,octa-cis-undecaprenyl diphosphate + beta-D-GlcNAc-(1-&gt;4)-Mur2Ac(oyl-L-Ala-gamma-D-Glu-L-Lys-D-Ala-D-Ala)-di-trans,octa-cis-undecaprenyl diphosphate = [GlcNAc-(1-&gt;4)-Mur2Ac(oyl-L-Ala-gamma-D-Glu-L-Lys-D-Ala-D-Ala)](n+1)-di-trans,octa-cis-undecaprenyl diphosphate + di-trans,octa-cis-undecaprenyl diphosphate + H(+)</text>
        <dbReference type="Rhea" id="RHEA:23708"/>
        <dbReference type="Rhea" id="RHEA-COMP:9602"/>
        <dbReference type="Rhea" id="RHEA-COMP:9603"/>
        <dbReference type="ChEBI" id="CHEBI:15378"/>
        <dbReference type="ChEBI" id="CHEBI:58405"/>
        <dbReference type="ChEBI" id="CHEBI:60033"/>
        <dbReference type="ChEBI" id="CHEBI:78435"/>
        <dbReference type="EC" id="2.4.99.28"/>
    </reaction>
</comment>
<name>A0A261EY50_9BIFI</name>
<feature type="transmembrane region" description="Helical" evidence="19">
    <location>
        <begin position="351"/>
        <end position="369"/>
    </location>
</feature>
<gene>
    <name evidence="20" type="ORF">PSRA_0853</name>
</gene>
<evidence type="ECO:0000256" key="15">
    <source>
        <dbReference type="ARBA" id="ARBA00044770"/>
    </source>
</evidence>
<feature type="transmembrane region" description="Helical" evidence="19">
    <location>
        <begin position="520"/>
        <end position="544"/>
    </location>
</feature>
<keyword evidence="6" id="KW-0133">Cell shape</keyword>
<dbReference type="InterPro" id="IPR001182">
    <property type="entry name" value="FtsW/RodA"/>
</dbReference>
<evidence type="ECO:0000256" key="8">
    <source>
        <dbReference type="ARBA" id="ARBA00022989"/>
    </source>
</evidence>
<evidence type="ECO:0000256" key="16">
    <source>
        <dbReference type="ARBA" id="ARBA00049902"/>
    </source>
</evidence>
<dbReference type="Proteomes" id="UP000216725">
    <property type="component" value="Unassembled WGS sequence"/>
</dbReference>
<keyword evidence="5 19" id="KW-0812">Transmembrane</keyword>
<comment type="pathway">
    <text evidence="2">Cell wall biogenesis; peptidoglycan biosynthesis.</text>
</comment>
<feature type="region of interest" description="Disordered" evidence="18">
    <location>
        <begin position="113"/>
        <end position="166"/>
    </location>
</feature>
<dbReference type="AlphaFoldDB" id="A0A261EY50"/>
<keyword evidence="3" id="KW-0328">Glycosyltransferase</keyword>
<keyword evidence="4" id="KW-0808">Transferase</keyword>
<keyword evidence="21" id="KW-1185">Reference proteome</keyword>
<reference evidence="20 21" key="1">
    <citation type="journal article" date="2017" name="BMC Genomics">
        <title>Comparative genomic and phylogenomic analyses of the Bifidobacteriaceae family.</title>
        <authorList>
            <person name="Lugli G.A."/>
            <person name="Milani C."/>
            <person name="Turroni F."/>
            <person name="Duranti S."/>
            <person name="Mancabelli L."/>
            <person name="Mangifesta M."/>
            <person name="Ferrario C."/>
            <person name="Modesto M."/>
            <person name="Mattarelli P."/>
            <person name="Jiri K."/>
            <person name="van Sinderen D."/>
            <person name="Ventura M."/>
        </authorList>
    </citation>
    <scope>NUCLEOTIDE SEQUENCE [LARGE SCALE GENOMIC DNA]</scope>
    <source>
        <strain evidence="20 21">DSM 24742</strain>
    </source>
</reference>
<evidence type="ECO:0000256" key="19">
    <source>
        <dbReference type="SAM" id="Phobius"/>
    </source>
</evidence>
<comment type="similarity">
    <text evidence="12">Belongs to the SEDS family. FtsW subfamily.</text>
</comment>
<feature type="transmembrane region" description="Helical" evidence="19">
    <location>
        <begin position="216"/>
        <end position="236"/>
    </location>
</feature>
<feature type="transmembrane region" description="Helical" evidence="19">
    <location>
        <begin position="324"/>
        <end position="342"/>
    </location>
</feature>
<dbReference type="PROSITE" id="PS00428">
    <property type="entry name" value="FTSW_RODA_SPOVE"/>
    <property type="match status" value="1"/>
</dbReference>
<feature type="compositionally biased region" description="Low complexity" evidence="18">
    <location>
        <begin position="143"/>
        <end position="159"/>
    </location>
</feature>
<dbReference type="GO" id="GO:0032153">
    <property type="term" value="C:cell division site"/>
    <property type="evidence" value="ECO:0007669"/>
    <property type="project" value="TreeGrafter"/>
</dbReference>
<comment type="subcellular location">
    <subcellularLocation>
        <location evidence="1">Membrane</location>
        <topology evidence="1">Multi-pass membrane protein</topology>
    </subcellularLocation>
</comment>
<evidence type="ECO:0000256" key="13">
    <source>
        <dbReference type="ARBA" id="ARBA00041185"/>
    </source>
</evidence>
<dbReference type="PANTHER" id="PTHR30474:SF2">
    <property type="entry name" value="PEPTIDOGLYCAN GLYCOSYLTRANSFERASE FTSW-RELATED"/>
    <property type="match status" value="1"/>
</dbReference>
<feature type="transmembrane region" description="Helical" evidence="19">
    <location>
        <begin position="397"/>
        <end position="414"/>
    </location>
</feature>